<dbReference type="PANTHER" id="PTHR43272">
    <property type="entry name" value="LONG-CHAIN-FATTY-ACID--COA LIGASE"/>
    <property type="match status" value="1"/>
</dbReference>
<dbReference type="AlphaFoldDB" id="A0A4P9W820"/>
<feature type="non-terminal residue" evidence="4">
    <location>
        <position position="1"/>
    </location>
</feature>
<dbReference type="EMBL" id="KZ996575">
    <property type="protein sequence ID" value="RKO88651.1"/>
    <property type="molecule type" value="Genomic_DNA"/>
</dbReference>
<evidence type="ECO:0000256" key="1">
    <source>
        <dbReference type="ARBA" id="ARBA00022741"/>
    </source>
</evidence>
<proteinExistence type="predicted"/>
<dbReference type="InterPro" id="IPR042099">
    <property type="entry name" value="ANL_N_sf"/>
</dbReference>
<dbReference type="PANTHER" id="PTHR43272:SF33">
    <property type="entry name" value="AMP-BINDING DOMAIN-CONTAINING PROTEIN-RELATED"/>
    <property type="match status" value="1"/>
</dbReference>
<keyword evidence="2" id="KW-0067">ATP-binding</keyword>
<dbReference type="Pfam" id="PF00501">
    <property type="entry name" value="AMP-binding"/>
    <property type="match status" value="1"/>
</dbReference>
<keyword evidence="5" id="KW-1185">Reference proteome</keyword>
<dbReference type="GO" id="GO:0005524">
    <property type="term" value="F:ATP binding"/>
    <property type="evidence" value="ECO:0007669"/>
    <property type="project" value="UniProtKB-KW"/>
</dbReference>
<keyword evidence="1" id="KW-0547">Nucleotide-binding</keyword>
<accession>A0A4P9W820</accession>
<dbReference type="GO" id="GO:0016020">
    <property type="term" value="C:membrane"/>
    <property type="evidence" value="ECO:0007669"/>
    <property type="project" value="TreeGrafter"/>
</dbReference>
<dbReference type="GO" id="GO:0004467">
    <property type="term" value="F:long-chain fatty acid-CoA ligase activity"/>
    <property type="evidence" value="ECO:0007669"/>
    <property type="project" value="TreeGrafter"/>
</dbReference>
<sequence>AFICFTSGTTGRPKGAIITHAMATAMHDQFQLGGEHGSSVAFGPDDVHLSYLPMAHVCEIVLQVSSLAVGARIGFWQGDPRKLMSDVAELKPTSFAATPMMYNRIYDRVWQQVSKEGWIKAAMFHAGYKSKLTWLSGNFHSHAIWDKAVFAPLKQLLGGRVRVLFSGSAPILPEVVSFLSIAFSCPVIIGYGLTEGMGGQTMTLLNDRTSTGTVGIPVPSVQIKLVDVPEMGYLTSNNPQSGEICFKGATAFPGYLDDEPATRETIDAEGWVHTGDIGSWDASGNLRIVDRKKSLFKLAQGEYVSPEKVETVYALHELVKDVFVTGDSARPFLVAVIHPHRERLLELAGRVMGEAAVKRVTYERLCEDPDVRAAVVDLLSGWVAGRGDLLGFEVVRNVALVPAPFPDETRTATDKKIRHVAKKVYEAKIKAMYNEAR</sequence>
<feature type="domain" description="AMP-dependent synthetase/ligase" evidence="3">
    <location>
        <begin position="1"/>
        <end position="256"/>
    </location>
</feature>
<dbReference type="GO" id="GO:0005783">
    <property type="term" value="C:endoplasmic reticulum"/>
    <property type="evidence" value="ECO:0007669"/>
    <property type="project" value="TreeGrafter"/>
</dbReference>
<dbReference type="SUPFAM" id="SSF56801">
    <property type="entry name" value="Acetyl-CoA synthetase-like"/>
    <property type="match status" value="1"/>
</dbReference>
<dbReference type="InterPro" id="IPR020845">
    <property type="entry name" value="AMP-binding_CS"/>
</dbReference>
<organism evidence="4 5">
    <name type="scientific">Blyttiomyces helicus</name>
    <dbReference type="NCBI Taxonomy" id="388810"/>
    <lineage>
        <taxon>Eukaryota</taxon>
        <taxon>Fungi</taxon>
        <taxon>Fungi incertae sedis</taxon>
        <taxon>Chytridiomycota</taxon>
        <taxon>Chytridiomycota incertae sedis</taxon>
        <taxon>Chytridiomycetes</taxon>
        <taxon>Chytridiomycetes incertae sedis</taxon>
        <taxon>Blyttiomyces</taxon>
    </lineage>
</organism>
<dbReference type="PROSITE" id="PS00455">
    <property type="entry name" value="AMP_BINDING"/>
    <property type="match status" value="1"/>
</dbReference>
<name>A0A4P9W820_9FUNG</name>
<dbReference type="Gene3D" id="3.40.50.12780">
    <property type="entry name" value="N-terminal domain of ligase-like"/>
    <property type="match status" value="1"/>
</dbReference>
<dbReference type="Proteomes" id="UP000269721">
    <property type="component" value="Unassembled WGS sequence"/>
</dbReference>
<evidence type="ECO:0000256" key="2">
    <source>
        <dbReference type="ARBA" id="ARBA00022840"/>
    </source>
</evidence>
<evidence type="ECO:0000313" key="4">
    <source>
        <dbReference type="EMBL" id="RKO88651.1"/>
    </source>
</evidence>
<dbReference type="OrthoDB" id="1700726at2759"/>
<evidence type="ECO:0000259" key="3">
    <source>
        <dbReference type="Pfam" id="PF00501"/>
    </source>
</evidence>
<protein>
    <recommendedName>
        <fullName evidence="3">AMP-dependent synthetase/ligase domain-containing protein</fullName>
    </recommendedName>
</protein>
<dbReference type="InterPro" id="IPR000873">
    <property type="entry name" value="AMP-dep_synth/lig_dom"/>
</dbReference>
<gene>
    <name evidence="4" type="ORF">BDK51DRAFT_20393</name>
</gene>
<evidence type="ECO:0000313" key="5">
    <source>
        <dbReference type="Proteomes" id="UP000269721"/>
    </source>
</evidence>
<reference evidence="5" key="1">
    <citation type="journal article" date="2018" name="Nat. Microbiol.">
        <title>Leveraging single-cell genomics to expand the fungal tree of life.</title>
        <authorList>
            <person name="Ahrendt S.R."/>
            <person name="Quandt C.A."/>
            <person name="Ciobanu D."/>
            <person name="Clum A."/>
            <person name="Salamov A."/>
            <person name="Andreopoulos B."/>
            <person name="Cheng J.F."/>
            <person name="Woyke T."/>
            <person name="Pelin A."/>
            <person name="Henrissat B."/>
            <person name="Reynolds N.K."/>
            <person name="Benny G.L."/>
            <person name="Smith M.E."/>
            <person name="James T.Y."/>
            <person name="Grigoriev I.V."/>
        </authorList>
    </citation>
    <scope>NUCLEOTIDE SEQUENCE [LARGE SCALE GENOMIC DNA]</scope>
</reference>